<organism evidence="6 7">
    <name type="scientific">Limosilactobacillus secaliphilus</name>
    <dbReference type="NCBI Taxonomy" id="396268"/>
    <lineage>
        <taxon>Bacteria</taxon>
        <taxon>Bacillati</taxon>
        <taxon>Bacillota</taxon>
        <taxon>Bacilli</taxon>
        <taxon>Lactobacillales</taxon>
        <taxon>Lactobacillaceae</taxon>
        <taxon>Limosilactobacillus</taxon>
    </lineage>
</organism>
<comment type="caution">
    <text evidence="6">The sequence shown here is derived from an EMBL/GenBank/DDBJ whole genome shotgun (WGS) entry which is preliminary data.</text>
</comment>
<dbReference type="PANTHER" id="PTHR43179">
    <property type="entry name" value="RHAMNOSYLTRANSFERASE WBBL"/>
    <property type="match status" value="1"/>
</dbReference>
<dbReference type="Gene3D" id="3.90.550.10">
    <property type="entry name" value="Spore Coat Polysaccharide Biosynthesis Protein SpsA, Chain A"/>
    <property type="match status" value="1"/>
</dbReference>
<keyword evidence="3" id="KW-0328">Glycosyltransferase</keyword>
<sequence length="297" mass="34039">MGKRVVAVVVTYNRKSLLKECINSLLNQTYKLLDILIIDNASTDGTSSFVNSIKDKRVLYVNTGKNLGGAGGFQFGVREAAQRGYDYLWLMDDDSIPTPDALNVLMKEASQKGSFGFMCSKVLWKDHSICKMNIPKISLNRKLDDFDGSPKRVIMGTFVSFLVPLKIVNEVGLPIKEFFIWADDFEYSRRISRKYSCYFVPSSIVIHKSPSNVGSSIVDDSPDRFNRYKCAYRNEVYVYRREGLAGWNHLILKTILHTCKVLLKSKDHKKERLHIIFSATRRGFSFHPQIEYLHKNN</sequence>
<proteinExistence type="inferred from homology"/>
<reference evidence="6 7" key="1">
    <citation type="journal article" date="2015" name="Genome Announc.">
        <title>Expanding the biotechnology potential of lactobacilli through comparative genomics of 213 strains and associated genera.</title>
        <authorList>
            <person name="Sun Z."/>
            <person name="Harris H.M."/>
            <person name="McCann A."/>
            <person name="Guo C."/>
            <person name="Argimon S."/>
            <person name="Zhang W."/>
            <person name="Yang X."/>
            <person name="Jeffery I.B."/>
            <person name="Cooney J.C."/>
            <person name="Kagawa T.F."/>
            <person name="Liu W."/>
            <person name="Song Y."/>
            <person name="Salvetti E."/>
            <person name="Wrobel A."/>
            <person name="Rasinkangas P."/>
            <person name="Parkhill J."/>
            <person name="Rea M.C."/>
            <person name="O'Sullivan O."/>
            <person name="Ritari J."/>
            <person name="Douillard F.P."/>
            <person name="Paul Ross R."/>
            <person name="Yang R."/>
            <person name="Briner A.E."/>
            <person name="Felis G.E."/>
            <person name="de Vos W.M."/>
            <person name="Barrangou R."/>
            <person name="Klaenhammer T.R."/>
            <person name="Caufield P.W."/>
            <person name="Cui Y."/>
            <person name="Zhang H."/>
            <person name="O'Toole P.W."/>
        </authorList>
    </citation>
    <scope>NUCLEOTIDE SEQUENCE [LARGE SCALE GENOMIC DNA]</scope>
    <source>
        <strain evidence="6 7">DSM 17896</strain>
    </source>
</reference>
<evidence type="ECO:0000256" key="4">
    <source>
        <dbReference type="ARBA" id="ARBA00022679"/>
    </source>
</evidence>
<evidence type="ECO:0000313" key="6">
    <source>
        <dbReference type="EMBL" id="KRN58138.1"/>
    </source>
</evidence>
<dbReference type="AlphaFoldDB" id="A0A0R2I8F9"/>
<dbReference type="SUPFAM" id="SSF53448">
    <property type="entry name" value="Nucleotide-diphospho-sugar transferases"/>
    <property type="match status" value="1"/>
</dbReference>
<dbReference type="Proteomes" id="UP000050934">
    <property type="component" value="Unassembled WGS sequence"/>
</dbReference>
<accession>A0A0R2I8F9</accession>
<keyword evidence="4 6" id="KW-0808">Transferase</keyword>
<dbReference type="CDD" id="cd04185">
    <property type="entry name" value="GT_2_like_b"/>
    <property type="match status" value="1"/>
</dbReference>
<dbReference type="InterPro" id="IPR001173">
    <property type="entry name" value="Glyco_trans_2-like"/>
</dbReference>
<evidence type="ECO:0000256" key="2">
    <source>
        <dbReference type="ARBA" id="ARBA00006739"/>
    </source>
</evidence>
<dbReference type="Pfam" id="PF00535">
    <property type="entry name" value="Glycos_transf_2"/>
    <property type="match status" value="1"/>
</dbReference>
<dbReference type="InterPro" id="IPR029044">
    <property type="entry name" value="Nucleotide-diphossugar_trans"/>
</dbReference>
<protein>
    <submittedName>
        <fullName evidence="6">Glycosyltransferase</fullName>
    </submittedName>
</protein>
<dbReference type="STRING" id="396268.IV45_GL000581"/>
<keyword evidence="7" id="KW-1185">Reference proteome</keyword>
<dbReference type="PANTHER" id="PTHR43179:SF12">
    <property type="entry name" value="GALACTOFURANOSYLTRANSFERASE GLFT2"/>
    <property type="match status" value="1"/>
</dbReference>
<evidence type="ECO:0000256" key="3">
    <source>
        <dbReference type="ARBA" id="ARBA00022676"/>
    </source>
</evidence>
<dbReference type="OrthoDB" id="7665907at2"/>
<comment type="similarity">
    <text evidence="2">Belongs to the glycosyltransferase 2 family.</text>
</comment>
<dbReference type="EMBL" id="JQBW01000010">
    <property type="protein sequence ID" value="KRN58138.1"/>
    <property type="molecule type" value="Genomic_DNA"/>
</dbReference>
<evidence type="ECO:0000256" key="1">
    <source>
        <dbReference type="ARBA" id="ARBA00004776"/>
    </source>
</evidence>
<evidence type="ECO:0000313" key="7">
    <source>
        <dbReference type="Proteomes" id="UP000050934"/>
    </source>
</evidence>
<dbReference type="PATRIC" id="fig|396268.3.peg.589"/>
<comment type="pathway">
    <text evidence="1">Cell wall biogenesis; cell wall polysaccharide biosynthesis.</text>
</comment>
<feature type="domain" description="Glycosyltransferase 2-like" evidence="5">
    <location>
        <begin position="8"/>
        <end position="114"/>
    </location>
</feature>
<evidence type="ECO:0000259" key="5">
    <source>
        <dbReference type="Pfam" id="PF00535"/>
    </source>
</evidence>
<gene>
    <name evidence="6" type="ORF">IV45_GL000581</name>
</gene>
<dbReference type="RefSeq" id="WP_057741284.1">
    <property type="nucleotide sequence ID" value="NZ_JQBW01000010.1"/>
</dbReference>
<dbReference type="GO" id="GO:0016757">
    <property type="term" value="F:glycosyltransferase activity"/>
    <property type="evidence" value="ECO:0007669"/>
    <property type="project" value="UniProtKB-KW"/>
</dbReference>
<name>A0A0R2I8F9_9LACO</name>